<feature type="compositionally biased region" description="Pro residues" evidence="2">
    <location>
        <begin position="194"/>
        <end position="204"/>
    </location>
</feature>
<sequence>MAPGLLRGQNVPLPHTPVEIRIACAVPAVVAVIIAGPGIRPRLTPSGGPPLPGVTVEQLTPGEHRVVIAPAALEAVARTGTPENGTCTAAPENMTCTSALEDGTRTAASEIGTYTAASEDGTYTALRENVTCTAVSEDGTRTAAPEIVTYTAGLGNSTGSGTRADENGTGTPPAENPSGRASANHSSANRAPAAPSPDARPAPPQSLTVLLALPGGASAGRFGAVAPAPHAVVTGADGSRVGAFALTGLGPETAVAVLEVYRRNGAWRLRAVGQGYADGLAHMLADHGVPDPARQAERLLTAPTARATPPAAPAPRRAPATPRATPAAPAAPKAAPSPPFATHPKTAPPSAAAPHRAPSGAVVPAQRAGAADRPEQGGPVAGDAPGWTLEERLFGQVAAMREDLARRIAAYRSAVDFAQARLDRELDAVLADPATRLGPAADTARERARARRDELADRARAVLDHDLRQLTAESEVVEPALPPAFAAWESPVWHGYRSPPAVPMAVRLGDVHLPEVPELRLPLLARLPLERGVWIDTGTGYAGLTPQDAGTALYRAGATAAALAVRLLASHPAGGLTVHLADPGGTLATAFAPLARTGALRQRADVPAALEEMVRHADLVAMAVRAGLDPAAAGAGEPGERLLVLGGIPDDVDDRAVSLLRYLADEGPAAGVHLMVVADPADARRFGPVLDPMWRSLLRLSPLPDDHLADPWVGHAWTYEPSLPPDTGRVLDQVLDVITGGARLGEGA</sequence>
<comment type="similarity">
    <text evidence="1">Belongs to the CAPAB/TerDEXZ family.</text>
</comment>
<name>A0ABT6VXI9_9ACTN</name>
<dbReference type="CDD" id="cd06974">
    <property type="entry name" value="TerD_like"/>
    <property type="match status" value="1"/>
</dbReference>
<dbReference type="InterPro" id="IPR003325">
    <property type="entry name" value="TerD"/>
</dbReference>
<keyword evidence="5" id="KW-1185">Reference proteome</keyword>
<comment type="caution">
    <text evidence="4">The sequence shown here is derived from an EMBL/GenBank/DDBJ whole genome shotgun (WGS) entry which is preliminary data.</text>
</comment>
<dbReference type="EMBL" id="JAAGKO020000011">
    <property type="protein sequence ID" value="MDI5963159.1"/>
    <property type="molecule type" value="Genomic_DNA"/>
</dbReference>
<feature type="region of interest" description="Disordered" evidence="2">
    <location>
        <begin position="149"/>
        <end position="205"/>
    </location>
</feature>
<evidence type="ECO:0000259" key="3">
    <source>
        <dbReference type="Pfam" id="PF02342"/>
    </source>
</evidence>
<organism evidence="4 5">
    <name type="scientific">Streptantibioticus silvisoli</name>
    <dbReference type="NCBI Taxonomy" id="2705255"/>
    <lineage>
        <taxon>Bacteria</taxon>
        <taxon>Bacillati</taxon>
        <taxon>Actinomycetota</taxon>
        <taxon>Actinomycetes</taxon>
        <taxon>Kitasatosporales</taxon>
        <taxon>Streptomycetaceae</taxon>
        <taxon>Streptantibioticus</taxon>
    </lineage>
</organism>
<dbReference type="Pfam" id="PF02342">
    <property type="entry name" value="TerD"/>
    <property type="match status" value="1"/>
</dbReference>
<dbReference type="InterPro" id="IPR051324">
    <property type="entry name" value="Stress/Tellurium_Resist"/>
</dbReference>
<dbReference type="PANTHER" id="PTHR32097">
    <property type="entry name" value="CAMP-BINDING PROTEIN 1-RELATED"/>
    <property type="match status" value="1"/>
</dbReference>
<dbReference type="PANTHER" id="PTHR32097:SF4">
    <property type="entry name" value="GENERAL STRESS PROTEIN 16U"/>
    <property type="match status" value="1"/>
</dbReference>
<accession>A0ABT6VXI9</accession>
<feature type="region of interest" description="Disordered" evidence="2">
    <location>
        <begin position="303"/>
        <end position="386"/>
    </location>
</feature>
<feature type="compositionally biased region" description="Low complexity" evidence="2">
    <location>
        <begin position="303"/>
        <end position="334"/>
    </location>
</feature>
<reference evidence="4 5" key="1">
    <citation type="submission" date="2023-05" db="EMBL/GenBank/DDBJ databases">
        <title>Streptantibioticus silvisoli sp. nov., acidotolerant actinomycetes 1 from pine litter.</title>
        <authorList>
            <person name="Swiecimska M."/>
            <person name="Golinska P."/>
            <person name="Sangal V."/>
            <person name="Wachnowicz B."/>
            <person name="Goodfellow M."/>
        </authorList>
    </citation>
    <scope>NUCLEOTIDE SEQUENCE [LARGE SCALE GENOMIC DNA]</scope>
    <source>
        <strain evidence="4 5">SL54</strain>
    </source>
</reference>
<dbReference type="Gene3D" id="2.60.60.30">
    <property type="entry name" value="sav2460 like domains"/>
    <property type="match status" value="1"/>
</dbReference>
<evidence type="ECO:0000313" key="5">
    <source>
        <dbReference type="Proteomes" id="UP001156398"/>
    </source>
</evidence>
<dbReference type="Proteomes" id="UP001156398">
    <property type="component" value="Unassembled WGS sequence"/>
</dbReference>
<feature type="compositionally biased region" description="Low complexity" evidence="2">
    <location>
        <begin position="178"/>
        <end position="193"/>
    </location>
</feature>
<gene>
    <name evidence="4" type="ORF">POF43_010635</name>
</gene>
<feature type="compositionally biased region" description="Low complexity" evidence="2">
    <location>
        <begin position="348"/>
        <end position="361"/>
    </location>
</feature>
<proteinExistence type="inferred from homology"/>
<feature type="domain" description="TerD" evidence="3">
    <location>
        <begin position="218"/>
        <end position="286"/>
    </location>
</feature>
<protein>
    <submittedName>
        <fullName evidence="4">TerD family protein</fullName>
    </submittedName>
</protein>
<evidence type="ECO:0000256" key="2">
    <source>
        <dbReference type="SAM" id="MobiDB-lite"/>
    </source>
</evidence>
<dbReference type="RefSeq" id="WP_282704529.1">
    <property type="nucleotide sequence ID" value="NZ_JAAGKO020000011.1"/>
</dbReference>
<evidence type="ECO:0000256" key="1">
    <source>
        <dbReference type="ARBA" id="ARBA00008775"/>
    </source>
</evidence>
<evidence type="ECO:0000313" key="4">
    <source>
        <dbReference type="EMBL" id="MDI5963159.1"/>
    </source>
</evidence>